<sequence>MRQGTDVALDLSAQTHVLAVMNMRSSIAQSAGLMTDVACGQFEQAARDILREGVDGLGEYAAAGPCALQHPRCRHERG</sequence>
<evidence type="ECO:0000313" key="1">
    <source>
        <dbReference type="EMBL" id="PPB83868.1"/>
    </source>
</evidence>
<comment type="caution">
    <text evidence="1">The sequence shown here is derived from an EMBL/GenBank/DDBJ whole genome shotgun (WGS) entry which is preliminary data.</text>
</comment>
<name>A0A2P5KAW8_9BURK</name>
<protein>
    <submittedName>
        <fullName evidence="1">Uncharacterized protein</fullName>
    </submittedName>
</protein>
<dbReference type="EMBL" id="PRDW01000005">
    <property type="protein sequence ID" value="PPB83868.1"/>
    <property type="molecule type" value="Genomic_DNA"/>
</dbReference>
<proteinExistence type="predicted"/>
<organism evidence="1 2">
    <name type="scientific">Mycetohabitans endofungorum</name>
    <dbReference type="NCBI Taxonomy" id="417203"/>
    <lineage>
        <taxon>Bacteria</taxon>
        <taxon>Pseudomonadati</taxon>
        <taxon>Pseudomonadota</taxon>
        <taxon>Betaproteobacteria</taxon>
        <taxon>Burkholderiales</taxon>
        <taxon>Burkholderiaceae</taxon>
        <taxon>Mycetohabitans</taxon>
    </lineage>
</organism>
<accession>A0A2P5KAW8</accession>
<dbReference type="AlphaFoldDB" id="A0A2P5KAW8"/>
<keyword evidence="2" id="KW-1185">Reference proteome</keyword>
<evidence type="ECO:0000313" key="2">
    <source>
        <dbReference type="Proteomes" id="UP000243096"/>
    </source>
</evidence>
<gene>
    <name evidence="1" type="ORF">B0O95_10549</name>
</gene>
<dbReference type="Proteomes" id="UP000243096">
    <property type="component" value="Unassembled WGS sequence"/>
</dbReference>
<reference evidence="1 2" key="1">
    <citation type="submission" date="2018-01" db="EMBL/GenBank/DDBJ databases">
        <title>Genomic Encyclopedia of Type Strains, Phase III (KMG-III): the genomes of soil and plant-associated and newly described type strains.</title>
        <authorList>
            <person name="Whitman W."/>
        </authorList>
    </citation>
    <scope>NUCLEOTIDE SEQUENCE [LARGE SCALE GENOMIC DNA]</scope>
    <source>
        <strain evidence="1 2">HKI456</strain>
    </source>
</reference>